<feature type="compositionally biased region" description="Low complexity" evidence="1">
    <location>
        <begin position="84"/>
        <end position="108"/>
    </location>
</feature>
<feature type="signal peptide" evidence="2">
    <location>
        <begin position="1"/>
        <end position="28"/>
    </location>
</feature>
<feature type="compositionally biased region" description="Low complexity" evidence="1">
    <location>
        <begin position="31"/>
        <end position="76"/>
    </location>
</feature>
<dbReference type="PROSITE" id="PS51257">
    <property type="entry name" value="PROKAR_LIPOPROTEIN"/>
    <property type="match status" value="1"/>
</dbReference>
<dbReference type="Proteomes" id="UP000360750">
    <property type="component" value="Unassembled WGS sequence"/>
</dbReference>
<dbReference type="GeneID" id="60751259"/>
<feature type="region of interest" description="Disordered" evidence="1">
    <location>
        <begin position="30"/>
        <end position="109"/>
    </location>
</feature>
<sequence length="165" mass="16163">MPTSSARTRVRPGLLTCSVAAALSVTLAGCSSDETTPEPTTSAPASSISSPAPASSAASTSRATSTSAERSAATPEPSAPGAGPATKTSAPRSATTSAGAPAAGQAAKMSCRAFRELDDAARAAAVTSLGVKDNAEQVAMVVAVTCLSRPDDKVSDVVDELVAGR</sequence>
<evidence type="ECO:0000256" key="1">
    <source>
        <dbReference type="SAM" id="MobiDB-lite"/>
    </source>
</evidence>
<proteinExistence type="predicted"/>
<keyword evidence="2" id="KW-0732">Signal</keyword>
<accession>A0ABD7V6Z1</accession>
<dbReference type="AlphaFoldDB" id="A0ABD7V6Z1"/>
<reference evidence="3 4" key="1">
    <citation type="submission" date="2019-02" db="EMBL/GenBank/DDBJ databases">
        <authorList>
            <consortium name="Pathogen Informatics"/>
        </authorList>
    </citation>
    <scope>NUCLEOTIDE SEQUENCE [LARGE SCALE GENOMIC DNA]</scope>
    <source>
        <strain evidence="3 4">3012STDY6756503</strain>
    </source>
</reference>
<dbReference type="RefSeq" id="WP_006898998.1">
    <property type="nucleotide sequence ID" value="NZ_CAACYD010000007.1"/>
</dbReference>
<comment type="caution">
    <text evidence="3">The sequence shown here is derived from an EMBL/GenBank/DDBJ whole genome shotgun (WGS) entry which is preliminary data.</text>
</comment>
<name>A0ABD7V6Z1_9ACTN</name>
<protein>
    <recommendedName>
        <fullName evidence="5">Lipoprotein</fullName>
    </recommendedName>
</protein>
<evidence type="ECO:0000256" key="2">
    <source>
        <dbReference type="SAM" id="SignalP"/>
    </source>
</evidence>
<evidence type="ECO:0000313" key="3">
    <source>
        <dbReference type="EMBL" id="VFA89711.1"/>
    </source>
</evidence>
<evidence type="ECO:0000313" key="4">
    <source>
        <dbReference type="Proteomes" id="UP000360750"/>
    </source>
</evidence>
<evidence type="ECO:0008006" key="5">
    <source>
        <dbReference type="Google" id="ProtNLM"/>
    </source>
</evidence>
<feature type="chain" id="PRO_5044763212" description="Lipoprotein" evidence="2">
    <location>
        <begin position="29"/>
        <end position="165"/>
    </location>
</feature>
<gene>
    <name evidence="3" type="ORF">NCTC8139_03279</name>
</gene>
<dbReference type="EMBL" id="CAACYD010000007">
    <property type="protein sequence ID" value="VFA89711.1"/>
    <property type="molecule type" value="Genomic_DNA"/>
</dbReference>
<organism evidence="3 4">
    <name type="scientific">Gordonia paraffinivorans</name>
    <dbReference type="NCBI Taxonomy" id="175628"/>
    <lineage>
        <taxon>Bacteria</taxon>
        <taxon>Bacillati</taxon>
        <taxon>Actinomycetota</taxon>
        <taxon>Actinomycetes</taxon>
        <taxon>Mycobacteriales</taxon>
        <taxon>Gordoniaceae</taxon>
        <taxon>Gordonia</taxon>
    </lineage>
</organism>